<dbReference type="GO" id="GO:0140663">
    <property type="term" value="F:ATP-dependent FeS chaperone activity"/>
    <property type="evidence" value="ECO:0007669"/>
    <property type="project" value="InterPro"/>
</dbReference>
<evidence type="ECO:0000313" key="11">
    <source>
        <dbReference type="Proteomes" id="UP000324800"/>
    </source>
</evidence>
<proteinExistence type="inferred from homology"/>
<evidence type="ECO:0000313" key="10">
    <source>
        <dbReference type="EMBL" id="KAA6380794.1"/>
    </source>
</evidence>
<evidence type="ECO:0000256" key="3">
    <source>
        <dbReference type="ARBA" id="ARBA00022723"/>
    </source>
</evidence>
<feature type="binding site" evidence="8">
    <location>
        <position position="232"/>
    </location>
    <ligand>
        <name>[4Fe-4S] cluster</name>
        <dbReference type="ChEBI" id="CHEBI:49883"/>
        <label>2</label>
        <note>ligand shared with heterodimeric partner</note>
    </ligand>
</feature>
<evidence type="ECO:0000256" key="2">
    <source>
        <dbReference type="ARBA" id="ARBA00022490"/>
    </source>
</evidence>
<keyword evidence="1 8" id="KW-0004">4Fe-4S</keyword>
<feature type="compositionally biased region" description="Polar residues" evidence="9">
    <location>
        <begin position="308"/>
        <end position="319"/>
    </location>
</feature>
<dbReference type="GO" id="GO:0005524">
    <property type="term" value="F:ATP binding"/>
    <property type="evidence" value="ECO:0007669"/>
    <property type="project" value="UniProtKB-KW"/>
</dbReference>
<feature type="binding site" evidence="8">
    <location>
        <position position="11"/>
    </location>
    <ligand>
        <name>[4Fe-4S] cluster</name>
        <dbReference type="ChEBI" id="CHEBI:49883"/>
        <label>1</label>
    </ligand>
</feature>
<feature type="binding site" evidence="8">
    <location>
        <position position="25"/>
    </location>
    <ligand>
        <name>[4Fe-4S] cluster</name>
        <dbReference type="ChEBI" id="CHEBI:49883"/>
        <label>1</label>
    </ligand>
</feature>
<dbReference type="GO" id="GO:0016226">
    <property type="term" value="P:iron-sulfur cluster assembly"/>
    <property type="evidence" value="ECO:0007669"/>
    <property type="project" value="UniProtKB-UniRule"/>
</dbReference>
<evidence type="ECO:0000256" key="7">
    <source>
        <dbReference type="ARBA" id="ARBA00023014"/>
    </source>
</evidence>
<evidence type="ECO:0000256" key="6">
    <source>
        <dbReference type="ARBA" id="ARBA00023004"/>
    </source>
</evidence>
<evidence type="ECO:0000256" key="8">
    <source>
        <dbReference type="HAMAP-Rule" id="MF_03038"/>
    </source>
</evidence>
<dbReference type="GO" id="GO:0005829">
    <property type="term" value="C:cytosol"/>
    <property type="evidence" value="ECO:0007669"/>
    <property type="project" value="TreeGrafter"/>
</dbReference>
<comment type="function">
    <text evidence="8">Component of the cytosolic iron-sulfur (Fe/S) protein assembly (CIA) machinery. Required for maturation of extramitochondrial Fe-S proteins. The NUBP1-NUBP2 heterotetramer forms a Fe-S scaffold complex, mediating the de novo assembly of an Fe-S cluster and its transfer to target apoproteins.</text>
</comment>
<keyword evidence="7 8" id="KW-0411">Iron-sulfur</keyword>
<dbReference type="InterPro" id="IPR028601">
    <property type="entry name" value="NUBP1/Nbp35"/>
</dbReference>
<dbReference type="Proteomes" id="UP000324800">
    <property type="component" value="Unassembled WGS sequence"/>
</dbReference>
<dbReference type="InterPro" id="IPR033756">
    <property type="entry name" value="YlxH/NBP35"/>
</dbReference>
<dbReference type="InterPro" id="IPR019591">
    <property type="entry name" value="Mrp/NBP35_ATP-bd"/>
</dbReference>
<dbReference type="GO" id="GO:0046872">
    <property type="term" value="F:metal ion binding"/>
    <property type="evidence" value="ECO:0007669"/>
    <property type="project" value="UniProtKB-KW"/>
</dbReference>
<dbReference type="PROSITE" id="PS01215">
    <property type="entry name" value="MRP"/>
    <property type="match status" value="1"/>
</dbReference>
<feature type="binding site" evidence="8">
    <location>
        <position position="19"/>
    </location>
    <ligand>
        <name>[4Fe-4S] cluster</name>
        <dbReference type="ChEBI" id="CHEBI:49883"/>
        <label>1</label>
    </ligand>
</feature>
<comment type="similarity">
    <text evidence="8">Belongs to the Mrp/NBP35 ATP-binding proteins family. NUBP1/NBP35 subfamily.</text>
</comment>
<comment type="caution">
    <text evidence="10">The sequence shown here is derived from an EMBL/GenBank/DDBJ whole genome shotgun (WGS) entry which is preliminary data.</text>
</comment>
<comment type="cofactor">
    <cofactor evidence="8">
        <name>[4Fe-4S] cluster</name>
        <dbReference type="ChEBI" id="CHEBI:49883"/>
    </cofactor>
    <text evidence="8">Binds 4 [4Fe-4S] clusters per heterotetramer. Contains two stable clusters in the N-termini of NUBP1 and two labile, bridging clusters between subunits of the NUBP1-NUBP2 heterotetramer.</text>
</comment>
<gene>
    <name evidence="10" type="ORF">EZS28_023679</name>
</gene>
<keyword evidence="5 8" id="KW-0067">ATP-binding</keyword>
<protein>
    <recommendedName>
        <fullName evidence="8">Cytosolic Fe-S cluster assembly factor NUBP1 homolog</fullName>
    </recommendedName>
</protein>
<organism evidence="10 11">
    <name type="scientific">Streblomastix strix</name>
    <dbReference type="NCBI Taxonomy" id="222440"/>
    <lineage>
        <taxon>Eukaryota</taxon>
        <taxon>Metamonada</taxon>
        <taxon>Preaxostyla</taxon>
        <taxon>Oxymonadida</taxon>
        <taxon>Streblomastigidae</taxon>
        <taxon>Streblomastix</taxon>
    </lineage>
</organism>
<evidence type="ECO:0000256" key="1">
    <source>
        <dbReference type="ARBA" id="ARBA00022485"/>
    </source>
</evidence>
<comment type="subunit">
    <text evidence="8">Heterotetramer of 2 NUBP1 and 2 NUBP2 chains.</text>
</comment>
<evidence type="ECO:0000256" key="4">
    <source>
        <dbReference type="ARBA" id="ARBA00022741"/>
    </source>
</evidence>
<dbReference type="PANTHER" id="PTHR23264:SF19">
    <property type="entry name" value="CYTOSOLIC FE-S CLUSTER ASSEMBLY FACTOR NUBP2"/>
    <property type="match status" value="1"/>
</dbReference>
<dbReference type="SUPFAM" id="SSF52540">
    <property type="entry name" value="P-loop containing nucleoside triphosphate hydrolases"/>
    <property type="match status" value="1"/>
</dbReference>
<comment type="subcellular location">
    <subcellularLocation>
        <location evidence="8">Cytoplasm</location>
    </subcellularLocation>
</comment>
<feature type="region of interest" description="Disordered" evidence="9">
    <location>
        <begin position="308"/>
        <end position="332"/>
    </location>
</feature>
<evidence type="ECO:0000256" key="5">
    <source>
        <dbReference type="ARBA" id="ARBA00022840"/>
    </source>
</evidence>
<sequence>MAEPAPKPATCAPTKCSTCPIKNSCSTASKGGQSDPDILQIREKMSTIKHKIIVLSGKGGVGKSTVAAQLAITLAARGKEVGIMDVDICGPSIPRMLGCEGEDVHTAGEELIPVYVKDNLAVISIGFMLQNKDDAVIWRGPRKNSLIKSFLNEVKWDNLDFLIVDTPPGTSDEHISLVQYLSESQPDGAVIVTTPQEVALMDVRKEINFCHKTSLPIIGVIENMSYFECPCCHTQMPMFEASTGGALKMCTDMNVPLLGIIPMDPRIASACDNGKSIIETTEGSVAAQKLNEIVDELLRKAELNIEKQASQQAPASADTQQKESKSADAGSS</sequence>
<keyword evidence="4 8" id="KW-0547">Nucleotide-binding</keyword>
<dbReference type="InterPro" id="IPR027417">
    <property type="entry name" value="P-loop_NTPase"/>
</dbReference>
<dbReference type="HAMAP" id="MF_02040">
    <property type="entry name" value="Mrp_NBP35"/>
    <property type="match status" value="1"/>
</dbReference>
<reference evidence="10 11" key="1">
    <citation type="submission" date="2019-03" db="EMBL/GenBank/DDBJ databases">
        <title>Single cell metagenomics reveals metabolic interactions within the superorganism composed of flagellate Streblomastix strix and complex community of Bacteroidetes bacteria on its surface.</title>
        <authorList>
            <person name="Treitli S.C."/>
            <person name="Kolisko M."/>
            <person name="Husnik F."/>
            <person name="Keeling P."/>
            <person name="Hampl V."/>
        </authorList>
    </citation>
    <scope>NUCLEOTIDE SEQUENCE [LARGE SCALE GENOMIC DNA]</scope>
    <source>
        <strain evidence="10">ST1C</strain>
    </source>
</reference>
<dbReference type="EMBL" id="SNRW01007710">
    <property type="protein sequence ID" value="KAA6380794.1"/>
    <property type="molecule type" value="Genomic_DNA"/>
</dbReference>
<dbReference type="Pfam" id="PF10609">
    <property type="entry name" value="ParA"/>
    <property type="match status" value="1"/>
</dbReference>
<dbReference type="OrthoDB" id="1741334at2759"/>
<dbReference type="GO" id="GO:0051539">
    <property type="term" value="F:4 iron, 4 sulfur cluster binding"/>
    <property type="evidence" value="ECO:0007669"/>
    <property type="project" value="UniProtKB-UniRule"/>
</dbReference>
<feature type="binding site" evidence="8">
    <location>
        <begin position="57"/>
        <end position="64"/>
    </location>
    <ligand>
        <name>ATP</name>
        <dbReference type="ChEBI" id="CHEBI:30616"/>
    </ligand>
</feature>
<keyword evidence="3 8" id="KW-0479">Metal-binding</keyword>
<dbReference type="HAMAP" id="MF_03038">
    <property type="entry name" value="NUBP1"/>
    <property type="match status" value="1"/>
</dbReference>
<dbReference type="CDD" id="cd02037">
    <property type="entry name" value="Mrp_NBP35"/>
    <property type="match status" value="1"/>
</dbReference>
<evidence type="ECO:0000256" key="9">
    <source>
        <dbReference type="SAM" id="MobiDB-lite"/>
    </source>
</evidence>
<keyword evidence="6 8" id="KW-0408">Iron</keyword>
<dbReference type="FunFam" id="3.40.50.300:FF:001119">
    <property type="entry name" value="Iron-sulfur cluster carrier protein"/>
    <property type="match status" value="1"/>
</dbReference>
<name>A0A5J4VEH6_9EUKA</name>
<dbReference type="AlphaFoldDB" id="A0A5J4VEH6"/>
<feature type="binding site" evidence="8">
    <location>
        <position position="16"/>
    </location>
    <ligand>
        <name>[4Fe-4S] cluster</name>
        <dbReference type="ChEBI" id="CHEBI:49883"/>
        <label>1</label>
    </ligand>
</feature>
<feature type="binding site" evidence="8">
    <location>
        <position position="229"/>
    </location>
    <ligand>
        <name>[4Fe-4S] cluster</name>
        <dbReference type="ChEBI" id="CHEBI:49883"/>
        <label>2</label>
        <note>ligand shared with heterodimeric partner</note>
    </ligand>
</feature>
<dbReference type="PANTHER" id="PTHR23264">
    <property type="entry name" value="NUCLEOTIDE-BINDING PROTEIN NBP35 YEAST -RELATED"/>
    <property type="match status" value="1"/>
</dbReference>
<keyword evidence="2 8" id="KW-0963">Cytoplasm</keyword>
<accession>A0A5J4VEH6</accession>
<dbReference type="InterPro" id="IPR000808">
    <property type="entry name" value="Mrp-like_CS"/>
</dbReference>
<dbReference type="Gene3D" id="3.40.50.300">
    <property type="entry name" value="P-loop containing nucleotide triphosphate hydrolases"/>
    <property type="match status" value="1"/>
</dbReference>